<proteinExistence type="predicted"/>
<feature type="region of interest" description="Disordered" evidence="1">
    <location>
        <begin position="1"/>
        <end position="30"/>
    </location>
</feature>
<organism evidence="2 3">
    <name type="scientific">Colletotrichum shisoi</name>
    <dbReference type="NCBI Taxonomy" id="2078593"/>
    <lineage>
        <taxon>Eukaryota</taxon>
        <taxon>Fungi</taxon>
        <taxon>Dikarya</taxon>
        <taxon>Ascomycota</taxon>
        <taxon>Pezizomycotina</taxon>
        <taxon>Sordariomycetes</taxon>
        <taxon>Hypocreomycetidae</taxon>
        <taxon>Glomerellales</taxon>
        <taxon>Glomerellaceae</taxon>
        <taxon>Colletotrichum</taxon>
        <taxon>Colletotrichum destructivum species complex</taxon>
    </lineage>
</organism>
<evidence type="ECO:0000313" key="3">
    <source>
        <dbReference type="Proteomes" id="UP000326340"/>
    </source>
</evidence>
<evidence type="ECO:0000313" key="2">
    <source>
        <dbReference type="EMBL" id="TQN67943.1"/>
    </source>
</evidence>
<dbReference type="EMBL" id="PUHP01000802">
    <property type="protein sequence ID" value="TQN67943.1"/>
    <property type="molecule type" value="Genomic_DNA"/>
</dbReference>
<dbReference type="AlphaFoldDB" id="A0A5Q4BLU3"/>
<accession>A0A5Q4BLU3</accession>
<keyword evidence="3" id="KW-1185">Reference proteome</keyword>
<evidence type="ECO:0000256" key="1">
    <source>
        <dbReference type="SAM" id="MobiDB-lite"/>
    </source>
</evidence>
<name>A0A5Q4BLU3_9PEZI</name>
<sequence>MDGRRLDASPDPALTVVCGDGYTSSRPPKT</sequence>
<reference evidence="2 3" key="1">
    <citation type="journal article" date="2019" name="Sci. Rep.">
        <title>Colletotrichum shisoi sp. nov., an anthracnose pathogen of Perilla frutescens in Japan: molecular phylogenetic, morphological and genomic evidence.</title>
        <authorList>
            <person name="Gan P."/>
            <person name="Tsushima A."/>
            <person name="Hiroyama R."/>
            <person name="Narusaka M."/>
            <person name="Takano Y."/>
            <person name="Narusaka Y."/>
            <person name="Kawaradani M."/>
            <person name="Damm U."/>
            <person name="Shirasu K."/>
        </authorList>
    </citation>
    <scope>NUCLEOTIDE SEQUENCE [LARGE SCALE GENOMIC DNA]</scope>
    <source>
        <strain evidence="2 3">PG-2018a</strain>
    </source>
</reference>
<comment type="caution">
    <text evidence="2">The sequence shown here is derived from an EMBL/GenBank/DDBJ whole genome shotgun (WGS) entry which is preliminary data.</text>
</comment>
<dbReference type="Proteomes" id="UP000326340">
    <property type="component" value="Unassembled WGS sequence"/>
</dbReference>
<gene>
    <name evidence="2" type="ORF">CSHISOI_07523</name>
</gene>
<protein>
    <submittedName>
        <fullName evidence="2">Uncharacterized protein</fullName>
    </submittedName>
</protein>